<evidence type="ECO:0000256" key="1">
    <source>
        <dbReference type="SAM" id="Coils"/>
    </source>
</evidence>
<keyword evidence="1" id="KW-0175">Coiled coil</keyword>
<feature type="compositionally biased region" description="Polar residues" evidence="2">
    <location>
        <begin position="1062"/>
        <end position="1074"/>
    </location>
</feature>
<evidence type="ECO:0000313" key="4">
    <source>
        <dbReference type="EMBL" id="KAK5079969.1"/>
    </source>
</evidence>
<reference evidence="4 5" key="1">
    <citation type="submission" date="2023-08" db="EMBL/GenBank/DDBJ databases">
        <title>Black Yeasts Isolated from many extreme environments.</title>
        <authorList>
            <person name="Coleine C."/>
            <person name="Stajich J.E."/>
            <person name="Selbmann L."/>
        </authorList>
    </citation>
    <scope>NUCLEOTIDE SEQUENCE [LARGE SCALE GENOMIC DNA]</scope>
    <source>
        <strain evidence="4 5">CCFEE 5885</strain>
    </source>
</reference>
<keyword evidence="5" id="KW-1185">Reference proteome</keyword>
<dbReference type="Proteomes" id="UP001345013">
    <property type="component" value="Unassembled WGS sequence"/>
</dbReference>
<accession>A0ABR0JZF6</accession>
<feature type="coiled-coil region" evidence="1">
    <location>
        <begin position="210"/>
        <end position="289"/>
    </location>
</feature>
<keyword evidence="3" id="KW-0472">Membrane</keyword>
<dbReference type="Gene3D" id="1.20.5.340">
    <property type="match status" value="1"/>
</dbReference>
<feature type="compositionally biased region" description="Low complexity" evidence="2">
    <location>
        <begin position="896"/>
        <end position="913"/>
    </location>
</feature>
<feature type="region of interest" description="Disordered" evidence="2">
    <location>
        <begin position="859"/>
        <end position="998"/>
    </location>
</feature>
<feature type="compositionally biased region" description="Basic residues" evidence="2">
    <location>
        <begin position="965"/>
        <end position="975"/>
    </location>
</feature>
<evidence type="ECO:0000313" key="5">
    <source>
        <dbReference type="Proteomes" id="UP001345013"/>
    </source>
</evidence>
<organism evidence="4 5">
    <name type="scientific">Lithohypha guttulata</name>
    <dbReference type="NCBI Taxonomy" id="1690604"/>
    <lineage>
        <taxon>Eukaryota</taxon>
        <taxon>Fungi</taxon>
        <taxon>Dikarya</taxon>
        <taxon>Ascomycota</taxon>
        <taxon>Pezizomycotina</taxon>
        <taxon>Eurotiomycetes</taxon>
        <taxon>Chaetothyriomycetidae</taxon>
        <taxon>Chaetothyriales</taxon>
        <taxon>Trichomeriaceae</taxon>
        <taxon>Lithohypha</taxon>
    </lineage>
</organism>
<protein>
    <submittedName>
        <fullName evidence="4">Uncharacterized protein</fullName>
    </submittedName>
</protein>
<dbReference type="Gene3D" id="2.150.10.10">
    <property type="entry name" value="Serralysin-like metalloprotease, C-terminal"/>
    <property type="match status" value="1"/>
</dbReference>
<sequence>MSAPKTVHIAPSSKPLPPISNLPTIVSLLAPTSPPQKPSLCQMSARIRALDDNTIFSATLSLLFALFVSALLVVTFFFAFRICRMRDEGEELVGLKARYDFDKRAGPKRGDDEVRTQDDRMSNLQRRCDQQAVTIEQVLVEKTRNEAALVQTIRAMTQDRANLEATVMHTALGNSLCFTTMTQTLLGELRQVKDDKATSDSQARAASTANKQLEIENTGLSSQIKDLQGRLDETQKARARDAIKASELGTEYNKLLAENSRLQGQSDELEEYKSKVAKLEDTVSDCKAKIMKCNTTLANRTSEIAEQRISIANHEATAMQQESTIADQANVISGQRNTIAEREATIIQRESTITDQESEITGQLKLLDGGNATITQQETTIADLESVIARQRKTITDREATISQRESTIADQESKHAEQQKAVEDSKATIAQQETTIANHSTKIMKQDIIIADLEATVIQQKTTVDDYETRIGKQAMTIANLEATITEQRTTLADYETNVSRQQTFIADRETTITQQKVTIDGHEKRLEAQQVRIADYEATIDIERSRLRQIEICAGLPPHAQFVFDRSRKRMDAHGRSQRLAKVATDFERTAHSFVNDALESSSGYLAAAKERRHSVSAGSTRLEVASQLKGPAFTATSPDIRQRLTDKKQRDLEKLSLTKIGFIITIDPDIACKGTAQSNRTFKGSYSIDAYDLPIQAPHGPTALSATLLDDIRDDRIRWADTTKFNAGTYFVCKAIAAKKAAQAALRSRTQSKFNHILETLTPLGKFMERHDLNKARGSGPSLIDRLGKLAGQSKDEKLMKLIGELEECNEQIQRETERKIEQMVRDLSKWLLDFQDTEVSNKQDNGDRAIDQFQSRQSKKELGHEASSHDQEPKPDRGAGSATNSALNNGWSMSSNTESISSEDTTSDMAAKQPPREEPIQRDARAVQNQGKSRTHTVAEQGTFAESQADDSQPQLEGPQAKKKTRRKMKTAKNTAQPTQDDIGTVGNGQQGVDIVGRTTGLGASRFAQSAVDERPVVGPQAPAASVRSGLQSSKFATSAVADRPVIVPQAPAASVRSGLQSSKFATSEVGNPETAIRPSASAIQTARQATSSQAWTRGKTSSPIDAPTGPRAMKPENERAQHTAADHTWPTS</sequence>
<keyword evidence="3" id="KW-1133">Transmembrane helix</keyword>
<dbReference type="InterPro" id="IPR011049">
    <property type="entry name" value="Serralysin-like_metalloprot_C"/>
</dbReference>
<keyword evidence="3" id="KW-0812">Transmembrane</keyword>
<feature type="transmembrane region" description="Helical" evidence="3">
    <location>
        <begin position="55"/>
        <end position="80"/>
    </location>
</feature>
<evidence type="ECO:0000256" key="2">
    <source>
        <dbReference type="SAM" id="MobiDB-lite"/>
    </source>
</evidence>
<dbReference type="EMBL" id="JAVRRG010000162">
    <property type="protein sequence ID" value="KAK5079969.1"/>
    <property type="molecule type" value="Genomic_DNA"/>
</dbReference>
<feature type="compositionally biased region" description="Basic and acidic residues" evidence="2">
    <location>
        <begin position="862"/>
        <end position="881"/>
    </location>
</feature>
<feature type="region of interest" description="Disordered" evidence="2">
    <location>
        <begin position="1060"/>
        <end position="1137"/>
    </location>
</feature>
<gene>
    <name evidence="4" type="ORF">LTR24_008774</name>
</gene>
<evidence type="ECO:0000256" key="3">
    <source>
        <dbReference type="SAM" id="Phobius"/>
    </source>
</evidence>
<feature type="compositionally biased region" description="Polar residues" evidence="2">
    <location>
        <begin position="885"/>
        <end position="895"/>
    </location>
</feature>
<feature type="compositionally biased region" description="Polar residues" evidence="2">
    <location>
        <begin position="1086"/>
        <end position="1108"/>
    </location>
</feature>
<feature type="coiled-coil region" evidence="1">
    <location>
        <begin position="451"/>
        <end position="541"/>
    </location>
</feature>
<comment type="caution">
    <text evidence="4">The sequence shown here is derived from an EMBL/GenBank/DDBJ whole genome shotgun (WGS) entry which is preliminary data.</text>
</comment>
<feature type="compositionally biased region" description="Basic and acidic residues" evidence="2">
    <location>
        <begin position="918"/>
        <end position="929"/>
    </location>
</feature>
<feature type="compositionally biased region" description="Polar residues" evidence="2">
    <location>
        <begin position="931"/>
        <end position="959"/>
    </location>
</feature>
<proteinExistence type="predicted"/>
<feature type="compositionally biased region" description="Basic and acidic residues" evidence="2">
    <location>
        <begin position="1118"/>
        <end position="1130"/>
    </location>
</feature>
<name>A0ABR0JZF6_9EURO</name>